<dbReference type="AlphaFoldDB" id="A0A0C2XZH3"/>
<keyword evidence="2" id="KW-1185">Reference proteome</keyword>
<protein>
    <submittedName>
        <fullName evidence="1">Uncharacterized protein</fullName>
    </submittedName>
</protein>
<proteinExistence type="predicted"/>
<gene>
    <name evidence="1" type="ORF">M408DRAFT_19193</name>
</gene>
<dbReference type="Pfam" id="PF11093">
    <property type="entry name" value="Mitochondr_Som1"/>
    <property type="match status" value="1"/>
</dbReference>
<reference evidence="2" key="2">
    <citation type="submission" date="2015-01" db="EMBL/GenBank/DDBJ databases">
        <title>Evolutionary Origins and Diversification of the Mycorrhizal Mutualists.</title>
        <authorList>
            <consortium name="DOE Joint Genome Institute"/>
            <consortium name="Mycorrhizal Genomics Consortium"/>
            <person name="Kohler A."/>
            <person name="Kuo A."/>
            <person name="Nagy L.G."/>
            <person name="Floudas D."/>
            <person name="Copeland A."/>
            <person name="Barry K.W."/>
            <person name="Cichocki N."/>
            <person name="Veneault-Fourrey C."/>
            <person name="LaButti K."/>
            <person name="Lindquist E.A."/>
            <person name="Lipzen A."/>
            <person name="Lundell T."/>
            <person name="Morin E."/>
            <person name="Murat C."/>
            <person name="Riley R."/>
            <person name="Ohm R."/>
            <person name="Sun H."/>
            <person name="Tunlid A."/>
            <person name="Henrissat B."/>
            <person name="Grigoriev I.V."/>
            <person name="Hibbett D.S."/>
            <person name="Martin F."/>
        </authorList>
    </citation>
    <scope>NUCLEOTIDE SEQUENCE [LARGE SCALE GENOMIC DNA]</scope>
    <source>
        <strain evidence="2">MAFF 305830</strain>
    </source>
</reference>
<dbReference type="EMBL" id="KN824277">
    <property type="protein sequence ID" value="KIM34262.1"/>
    <property type="molecule type" value="Genomic_DNA"/>
</dbReference>
<evidence type="ECO:0000313" key="1">
    <source>
        <dbReference type="EMBL" id="KIM34262.1"/>
    </source>
</evidence>
<reference evidence="1 2" key="1">
    <citation type="submission" date="2014-04" db="EMBL/GenBank/DDBJ databases">
        <authorList>
            <consortium name="DOE Joint Genome Institute"/>
            <person name="Kuo A."/>
            <person name="Zuccaro A."/>
            <person name="Kohler A."/>
            <person name="Nagy L.G."/>
            <person name="Floudas D."/>
            <person name="Copeland A."/>
            <person name="Barry K.W."/>
            <person name="Cichocki N."/>
            <person name="Veneault-Fourrey C."/>
            <person name="LaButti K."/>
            <person name="Lindquist E.A."/>
            <person name="Lipzen A."/>
            <person name="Lundell T."/>
            <person name="Morin E."/>
            <person name="Murat C."/>
            <person name="Sun H."/>
            <person name="Tunlid A."/>
            <person name="Henrissat B."/>
            <person name="Grigoriev I.V."/>
            <person name="Hibbett D.S."/>
            <person name="Martin F."/>
            <person name="Nordberg H.P."/>
            <person name="Cantor M.N."/>
            <person name="Hua S.X."/>
        </authorList>
    </citation>
    <scope>NUCLEOTIDE SEQUENCE [LARGE SCALE GENOMIC DNA]</scope>
    <source>
        <strain evidence="1 2">MAFF 305830</strain>
    </source>
</reference>
<dbReference type="Proteomes" id="UP000054097">
    <property type="component" value="Unassembled WGS sequence"/>
</dbReference>
<dbReference type="GO" id="GO:0042720">
    <property type="term" value="C:mitochondrial inner membrane peptidase complex"/>
    <property type="evidence" value="ECO:0007669"/>
    <property type="project" value="InterPro"/>
</dbReference>
<name>A0A0C2XZH3_SERVB</name>
<organism evidence="1 2">
    <name type="scientific">Serendipita vermifera MAFF 305830</name>
    <dbReference type="NCBI Taxonomy" id="933852"/>
    <lineage>
        <taxon>Eukaryota</taxon>
        <taxon>Fungi</taxon>
        <taxon>Dikarya</taxon>
        <taxon>Basidiomycota</taxon>
        <taxon>Agaricomycotina</taxon>
        <taxon>Agaricomycetes</taxon>
        <taxon>Sebacinales</taxon>
        <taxon>Serendipitaceae</taxon>
        <taxon>Serendipita</taxon>
    </lineage>
</organism>
<dbReference type="OrthoDB" id="3983163at2759"/>
<sequence length="76" mass="8666">MPDQQKSVNTKDEGCKLEQLTMFDCDKETLEKKGIIKCYPIPRVFRVCKNRPAVEVTSLLQYKDSSGDPVLPADYL</sequence>
<evidence type="ECO:0000313" key="2">
    <source>
        <dbReference type="Proteomes" id="UP000054097"/>
    </source>
</evidence>
<accession>A0A0C2XZH3</accession>
<dbReference type="InterPro" id="IPR024645">
    <property type="entry name" value="Mitochondr_Som1"/>
</dbReference>
<dbReference type="HOGENOM" id="CLU_175714_0_0_1"/>